<sequence length="115" mass="12532">MKSLITNDHRVQLLDNGAAAARGEKRDPLPVVKLFTLDAHAAWLLTELSPDDGDTAFGLIDLGIGTPELGHVRLSVLEGIRGPQNLAVVRDLHFTPQRRLSEYVRLAQADGSIND</sequence>
<keyword evidence="1" id="KW-0449">Lipoprotein</keyword>
<dbReference type="KEGG" id="rbu:PG1C_02885"/>
<accession>A0A0C5J6Z2</accession>
<evidence type="ECO:0000313" key="1">
    <source>
        <dbReference type="EMBL" id="AJP47695.1"/>
    </source>
</evidence>
<gene>
    <name evidence="1" type="ORF">PG1C_02885</name>
</gene>
<name>A0A0C5J6Z2_9PROT</name>
<dbReference type="HOGENOM" id="CLU_119528_1_1_4"/>
<keyword evidence="2" id="KW-1185">Reference proteome</keyword>
<dbReference type="InterPro" id="IPR021341">
    <property type="entry name" value="DUF2958"/>
</dbReference>
<protein>
    <submittedName>
        <fullName evidence="1">Lipoprotein</fullName>
    </submittedName>
</protein>
<dbReference type="STRING" id="1565605.PG1C_02885"/>
<dbReference type="RefSeq" id="WP_202635943.1">
    <property type="nucleotide sequence ID" value="NZ_CP010554.1"/>
</dbReference>
<organism evidence="1 2">
    <name type="scientific">Rugosibacter aromaticivorans</name>
    <dbReference type="NCBI Taxonomy" id="1565605"/>
    <lineage>
        <taxon>Bacteria</taxon>
        <taxon>Pseudomonadati</taxon>
        <taxon>Pseudomonadota</taxon>
        <taxon>Betaproteobacteria</taxon>
        <taxon>Nitrosomonadales</taxon>
        <taxon>Sterolibacteriaceae</taxon>
        <taxon>Rugosibacter</taxon>
    </lineage>
</organism>
<reference evidence="1 2" key="1">
    <citation type="journal article" date="2015" name="Genome Announc.">
        <title>Complete Genome Sequence of a Novel Bacterium within the Family Rhodocyclaceae That Degrades Polycyclic Aromatic Hydrocarbons.</title>
        <authorList>
            <person name="Singleton D.R."/>
            <person name="Dickey A.N."/>
            <person name="Scholl E.H."/>
            <person name="Wright F.A."/>
            <person name="Aitken M.D."/>
        </authorList>
    </citation>
    <scope>NUCLEOTIDE SEQUENCE [LARGE SCALE GENOMIC DNA]</scope>
    <source>
        <strain evidence="2">PG1-Ca6</strain>
    </source>
</reference>
<evidence type="ECO:0000313" key="2">
    <source>
        <dbReference type="Proteomes" id="UP000061603"/>
    </source>
</evidence>
<dbReference type="Proteomes" id="UP000061603">
    <property type="component" value="Chromosome"/>
</dbReference>
<dbReference type="Pfam" id="PF11171">
    <property type="entry name" value="DUF2958"/>
    <property type="match status" value="1"/>
</dbReference>
<proteinExistence type="predicted"/>
<dbReference type="PATRIC" id="fig|1565605.3.peg.606"/>
<dbReference type="AlphaFoldDB" id="A0A0C5J6Z2"/>
<dbReference type="EMBL" id="CP010554">
    <property type="protein sequence ID" value="AJP47695.1"/>
    <property type="molecule type" value="Genomic_DNA"/>
</dbReference>